<sequence length="311" mass="35895">MVIKNNIEAGKRLEFLKYEEKIKSLSQVRMPRISKKKELIQKEKANLAEWKKVAGISSVDLTLVGSLEELMQVQQELVGVQEQTVAKIQCMEDKYEKKLWEWERWQKQNDQVQMSLYKQRSEIIKSIPKFWSTAVRYAFDGSVYLIAIHLCISDYLNAIHLCISGDWLAKPNILVLERLRFTSAALYYMQIINYLDSVVVEGSLDATSECTVTLNFEENPYFKNSSLTKEFKLSHEGIIEAKGTTITWKTGKGITAGLEEKGSEQSNTDMNKSFFTWFCEDPKKKLRDEVVFSYFPKSGVMKDAICFIIIL</sequence>
<dbReference type="SUPFAM" id="SSF143113">
    <property type="entry name" value="NAP-like"/>
    <property type="match status" value="2"/>
</dbReference>
<dbReference type="PANTHER" id="PTHR11875">
    <property type="entry name" value="TESTIS-SPECIFIC Y-ENCODED PROTEIN"/>
    <property type="match status" value="1"/>
</dbReference>
<evidence type="ECO:0000256" key="3">
    <source>
        <dbReference type="RuleBase" id="RU003876"/>
    </source>
</evidence>
<dbReference type="STRING" id="3469.A0A4Y7ISZ7"/>
<name>A0A4Y7ISZ7_PAPSO</name>
<dbReference type="Gene3D" id="3.30.1120.90">
    <property type="entry name" value="Nucleosome assembly protein"/>
    <property type="match status" value="1"/>
</dbReference>
<dbReference type="InterPro" id="IPR002164">
    <property type="entry name" value="NAP_family"/>
</dbReference>
<dbReference type="GO" id="GO:0042393">
    <property type="term" value="F:histone binding"/>
    <property type="evidence" value="ECO:0007669"/>
    <property type="project" value="UniProtKB-ARBA"/>
</dbReference>
<dbReference type="AlphaFoldDB" id="A0A4Y7ISZ7"/>
<proteinExistence type="inferred from homology"/>
<dbReference type="Gramene" id="RZC50822">
    <property type="protein sequence ID" value="RZC50822"/>
    <property type="gene ID" value="C5167_019241"/>
</dbReference>
<evidence type="ECO:0000313" key="5">
    <source>
        <dbReference type="Proteomes" id="UP000316621"/>
    </source>
</evidence>
<reference evidence="4 5" key="1">
    <citation type="journal article" date="2018" name="Science">
        <title>The opium poppy genome and morphinan production.</title>
        <authorList>
            <person name="Guo L."/>
            <person name="Winzer T."/>
            <person name="Yang X."/>
            <person name="Li Y."/>
            <person name="Ning Z."/>
            <person name="He Z."/>
            <person name="Teodor R."/>
            <person name="Lu Y."/>
            <person name="Bowser T.A."/>
            <person name="Graham I.A."/>
            <person name="Ye K."/>
        </authorList>
    </citation>
    <scope>NUCLEOTIDE SEQUENCE [LARGE SCALE GENOMIC DNA]</scope>
    <source>
        <strain evidence="5">cv. HN1</strain>
        <tissue evidence="4">Leaves</tissue>
    </source>
</reference>
<evidence type="ECO:0000256" key="2">
    <source>
        <dbReference type="ARBA" id="ARBA00023186"/>
    </source>
</evidence>
<gene>
    <name evidence="4" type="ORF">C5167_019241</name>
</gene>
<comment type="similarity">
    <text evidence="1 3">Belongs to the nucleosome assembly protein (NAP) family.</text>
</comment>
<evidence type="ECO:0000313" key="4">
    <source>
        <dbReference type="EMBL" id="RZC50822.1"/>
    </source>
</evidence>
<evidence type="ECO:0000256" key="1">
    <source>
        <dbReference type="ARBA" id="ARBA00009947"/>
    </source>
</evidence>
<keyword evidence="5" id="KW-1185">Reference proteome</keyword>
<dbReference type="GO" id="GO:0000724">
    <property type="term" value="P:double-strand break repair via homologous recombination"/>
    <property type="evidence" value="ECO:0007669"/>
    <property type="project" value="UniProtKB-ARBA"/>
</dbReference>
<dbReference type="Pfam" id="PF00956">
    <property type="entry name" value="NAP"/>
    <property type="match status" value="1"/>
</dbReference>
<protein>
    <submittedName>
        <fullName evidence="4">Uncharacterized protein</fullName>
    </submittedName>
</protein>
<accession>A0A4Y7ISZ7</accession>
<dbReference type="GO" id="GO:0005634">
    <property type="term" value="C:nucleus"/>
    <property type="evidence" value="ECO:0007669"/>
    <property type="project" value="InterPro"/>
</dbReference>
<dbReference type="Proteomes" id="UP000316621">
    <property type="component" value="Chromosome 2"/>
</dbReference>
<organism evidence="4 5">
    <name type="scientific">Papaver somniferum</name>
    <name type="common">Opium poppy</name>
    <dbReference type="NCBI Taxonomy" id="3469"/>
    <lineage>
        <taxon>Eukaryota</taxon>
        <taxon>Viridiplantae</taxon>
        <taxon>Streptophyta</taxon>
        <taxon>Embryophyta</taxon>
        <taxon>Tracheophyta</taxon>
        <taxon>Spermatophyta</taxon>
        <taxon>Magnoliopsida</taxon>
        <taxon>Ranunculales</taxon>
        <taxon>Papaveraceae</taxon>
        <taxon>Papaveroideae</taxon>
        <taxon>Papaver</taxon>
    </lineage>
</organism>
<dbReference type="EMBL" id="CM010716">
    <property type="protein sequence ID" value="RZC50822.1"/>
    <property type="molecule type" value="Genomic_DNA"/>
</dbReference>
<dbReference type="InterPro" id="IPR037231">
    <property type="entry name" value="NAP-like_sf"/>
</dbReference>
<keyword evidence="2" id="KW-0143">Chaperone</keyword>
<dbReference type="GO" id="GO:0006334">
    <property type="term" value="P:nucleosome assembly"/>
    <property type="evidence" value="ECO:0007669"/>
    <property type="project" value="InterPro"/>
</dbReference>